<evidence type="ECO:0000313" key="1">
    <source>
        <dbReference type="EMBL" id="KAG0496809.1"/>
    </source>
</evidence>
<organism evidence="1 3">
    <name type="scientific">Vanilla planifolia</name>
    <name type="common">Vanilla</name>
    <dbReference type="NCBI Taxonomy" id="51239"/>
    <lineage>
        <taxon>Eukaryota</taxon>
        <taxon>Viridiplantae</taxon>
        <taxon>Streptophyta</taxon>
        <taxon>Embryophyta</taxon>
        <taxon>Tracheophyta</taxon>
        <taxon>Spermatophyta</taxon>
        <taxon>Magnoliopsida</taxon>
        <taxon>Liliopsida</taxon>
        <taxon>Asparagales</taxon>
        <taxon>Orchidaceae</taxon>
        <taxon>Vanilloideae</taxon>
        <taxon>Vanilleae</taxon>
        <taxon>Vanilla</taxon>
    </lineage>
</organism>
<dbReference type="AlphaFoldDB" id="A0A835VDL8"/>
<evidence type="ECO:0000313" key="2">
    <source>
        <dbReference type="EMBL" id="KAG0501249.1"/>
    </source>
</evidence>
<keyword evidence="3" id="KW-1185">Reference proteome</keyword>
<dbReference type="EMBL" id="JADCNL010000001">
    <property type="protein sequence ID" value="KAG0496809.1"/>
    <property type="molecule type" value="Genomic_DNA"/>
</dbReference>
<reference evidence="3 4" key="1">
    <citation type="journal article" date="2020" name="Nat. Food">
        <title>A phased Vanilla planifolia genome enables genetic improvement of flavour and production.</title>
        <authorList>
            <person name="Hasing T."/>
            <person name="Tang H."/>
            <person name="Brym M."/>
            <person name="Khazi F."/>
            <person name="Huang T."/>
            <person name="Chambers A.H."/>
        </authorList>
    </citation>
    <scope>NUCLEOTIDE SEQUENCE [LARGE SCALE GENOMIC DNA]</scope>
    <source>
        <tissue evidence="1">Leaf</tissue>
    </source>
</reference>
<evidence type="ECO:0000313" key="4">
    <source>
        <dbReference type="Proteomes" id="UP000639772"/>
    </source>
</evidence>
<sequence length="84" mass="9343">MVCMAAAKMGLLHWRSVQESLLNLGKTNVTSVESIVRIGMEVKQLLRANLSSAATTVLEEVDDWNKTLHYSLVSELHFLLPCSN</sequence>
<name>A0A835VDL8_VANPL</name>
<comment type="caution">
    <text evidence="1">The sequence shown here is derived from an EMBL/GenBank/DDBJ whole genome shotgun (WGS) entry which is preliminary data.</text>
</comment>
<dbReference type="OrthoDB" id="1937461at2759"/>
<protein>
    <submittedName>
        <fullName evidence="1">Uncharacterized protein</fullName>
    </submittedName>
</protein>
<dbReference type="EMBL" id="JADCNM010000001">
    <property type="protein sequence ID" value="KAG0501249.1"/>
    <property type="molecule type" value="Genomic_DNA"/>
</dbReference>
<dbReference type="Proteomes" id="UP000636800">
    <property type="component" value="Chromosome 1"/>
</dbReference>
<gene>
    <name evidence="2" type="ORF">HPP92_001321</name>
    <name evidence="1" type="ORF">HPP92_001500</name>
</gene>
<accession>A0A835VDL8</accession>
<dbReference type="Proteomes" id="UP000639772">
    <property type="component" value="Chromosome 1"/>
</dbReference>
<proteinExistence type="predicted"/>
<evidence type="ECO:0000313" key="3">
    <source>
        <dbReference type="Proteomes" id="UP000636800"/>
    </source>
</evidence>